<comment type="caution">
    <text evidence="1">The sequence shown here is derived from an EMBL/GenBank/DDBJ whole genome shotgun (WGS) entry which is preliminary data.</text>
</comment>
<dbReference type="RefSeq" id="WP_110562917.1">
    <property type="nucleotide sequence ID" value="NZ_PYBV01000009.1"/>
</dbReference>
<reference evidence="1 2" key="1">
    <citation type="submission" date="2018-03" db="EMBL/GenBank/DDBJ databases">
        <title>Bioinformatic expansion and discovery of thiopeptide antibiotics.</title>
        <authorList>
            <person name="Schwalen C.J."/>
            <person name="Hudson G.A."/>
            <person name="Mitchell D.A."/>
        </authorList>
    </citation>
    <scope>NUCLEOTIDE SEQUENCE [LARGE SCALE GENOMIC DNA]</scope>
    <source>
        <strain evidence="1 2">NRRL 8041</strain>
    </source>
</reference>
<dbReference type="EMBL" id="PYBV01000009">
    <property type="protein sequence ID" value="PYC73515.1"/>
    <property type="molecule type" value="Genomic_DNA"/>
</dbReference>
<name>A0A318NS93_9ACTN</name>
<sequence length="97" mass="10709">MLPSHLIRELETLRRAYPDGVPGEDYLPLLVVLWPDFSDRNLAAVVAELTQGHPVDVNHDATAAVAGRRRPPASDVERVRERLASAGYVVDDGETHE</sequence>
<keyword evidence="2" id="KW-1185">Reference proteome</keyword>
<dbReference type="InterPro" id="IPR044918">
    <property type="entry name" value="DUF3349_helical"/>
</dbReference>
<dbReference type="OrthoDB" id="4350726at2"/>
<evidence type="ECO:0000313" key="2">
    <source>
        <dbReference type="Proteomes" id="UP000248333"/>
    </source>
</evidence>
<dbReference type="InterPro" id="IPR021784">
    <property type="entry name" value="DUF3349"/>
</dbReference>
<accession>A0A318NS93</accession>
<protein>
    <recommendedName>
        <fullName evidence="3">DUF3349 domain-containing protein</fullName>
    </recommendedName>
</protein>
<proteinExistence type="predicted"/>
<evidence type="ECO:0008006" key="3">
    <source>
        <dbReference type="Google" id="ProtNLM"/>
    </source>
</evidence>
<gene>
    <name evidence="1" type="ORF">C7C45_06515</name>
</gene>
<evidence type="ECO:0000313" key="1">
    <source>
        <dbReference type="EMBL" id="PYC73515.1"/>
    </source>
</evidence>
<dbReference type="Proteomes" id="UP000248333">
    <property type="component" value="Unassembled WGS sequence"/>
</dbReference>
<dbReference type="Pfam" id="PF11829">
    <property type="entry name" value="DUF3349"/>
    <property type="match status" value="1"/>
</dbReference>
<organism evidence="1 2">
    <name type="scientific">Micromonospora arborensis</name>
    <dbReference type="NCBI Taxonomy" id="2116518"/>
    <lineage>
        <taxon>Bacteria</taxon>
        <taxon>Bacillati</taxon>
        <taxon>Actinomycetota</taxon>
        <taxon>Actinomycetes</taxon>
        <taxon>Micromonosporales</taxon>
        <taxon>Micromonosporaceae</taxon>
        <taxon>Micromonospora</taxon>
    </lineage>
</organism>
<dbReference type="AlphaFoldDB" id="A0A318NS93"/>
<dbReference type="Gene3D" id="1.10.150.430">
    <property type="entry name" value="DUF3349, helical bundle"/>
    <property type="match status" value="1"/>
</dbReference>